<keyword evidence="1" id="KW-0812">Transmembrane</keyword>
<dbReference type="AlphaFoldDB" id="A0A7X5U4I3"/>
<organism evidence="2 3">
    <name type="scientific">Mycolicibacterium fluoranthenivorans</name>
    <dbReference type="NCBI Taxonomy" id="258505"/>
    <lineage>
        <taxon>Bacteria</taxon>
        <taxon>Bacillati</taxon>
        <taxon>Actinomycetota</taxon>
        <taxon>Actinomycetes</taxon>
        <taxon>Mycobacteriales</taxon>
        <taxon>Mycobacteriaceae</taxon>
        <taxon>Mycolicibacterium</taxon>
    </lineage>
</organism>
<feature type="transmembrane region" description="Helical" evidence="1">
    <location>
        <begin position="46"/>
        <end position="67"/>
    </location>
</feature>
<dbReference type="Proteomes" id="UP000547444">
    <property type="component" value="Unassembled WGS sequence"/>
</dbReference>
<evidence type="ECO:0000256" key="1">
    <source>
        <dbReference type="SAM" id="Phobius"/>
    </source>
</evidence>
<feature type="transmembrane region" description="Helical" evidence="1">
    <location>
        <begin position="105"/>
        <end position="128"/>
    </location>
</feature>
<sequence length="231" mass="24529">MTEPAMNIDNLTDYAIPVIVAILTGLGAVLGVSFRDADATERRRGMWLYMLVLLTAIATSAAINSASGFGRPLAATVMAVVASAVAIGAHLLWRRVVFDAPQRNVHIALAAVVLAVVVIVSSVTYSYVSGKACRQAQGLITTGMAQSAFVLPSFANQGPTSGDFQKWSRDLHDAAAQVTEKGEVADRSRDLADLADQITATVQIGDTGTHALLGARFYDTLRVLLRKCQNI</sequence>
<evidence type="ECO:0000313" key="2">
    <source>
        <dbReference type="EMBL" id="NIH98224.1"/>
    </source>
</evidence>
<feature type="transmembrane region" description="Helical" evidence="1">
    <location>
        <begin position="14"/>
        <end position="34"/>
    </location>
</feature>
<keyword evidence="3" id="KW-1185">Reference proteome</keyword>
<comment type="caution">
    <text evidence="2">The sequence shown here is derived from an EMBL/GenBank/DDBJ whole genome shotgun (WGS) entry which is preliminary data.</text>
</comment>
<keyword evidence="1" id="KW-1133">Transmembrane helix</keyword>
<accession>A0A7X5U4I3</accession>
<evidence type="ECO:0000313" key="3">
    <source>
        <dbReference type="Proteomes" id="UP000547444"/>
    </source>
</evidence>
<reference evidence="2 3" key="1">
    <citation type="submission" date="2020-03" db="EMBL/GenBank/DDBJ databases">
        <title>Sequencing the genomes of 1000 actinobacteria strains.</title>
        <authorList>
            <person name="Klenk H.-P."/>
        </authorList>
    </citation>
    <scope>NUCLEOTIDE SEQUENCE [LARGE SCALE GENOMIC DNA]</scope>
    <source>
        <strain evidence="2 3">DSM 44556</strain>
    </source>
</reference>
<dbReference type="EMBL" id="JAANOW010000003">
    <property type="protein sequence ID" value="NIH98224.1"/>
    <property type="molecule type" value="Genomic_DNA"/>
</dbReference>
<name>A0A7X5U4I3_9MYCO</name>
<proteinExistence type="predicted"/>
<protein>
    <submittedName>
        <fullName evidence="2">ABC-type multidrug transport system fused ATPase/permease subunit</fullName>
    </submittedName>
</protein>
<gene>
    <name evidence="2" type="ORF">FHU31_005230</name>
</gene>
<keyword evidence="1" id="KW-0472">Membrane</keyword>
<feature type="transmembrane region" description="Helical" evidence="1">
    <location>
        <begin position="73"/>
        <end position="93"/>
    </location>
</feature>
<dbReference type="RefSeq" id="WP_263988014.1">
    <property type="nucleotide sequence ID" value="NZ_JAANOW010000003.1"/>
</dbReference>